<name>A0ABT7F9B3_9RHOB</name>
<protein>
    <recommendedName>
        <fullName evidence="3">Flagellar FliJ protein</fullName>
    </recommendedName>
</protein>
<reference evidence="1 2" key="1">
    <citation type="submission" date="2023-05" db="EMBL/GenBank/DDBJ databases">
        <title>Sedimentitalea sp. nov. JM2-8.</title>
        <authorList>
            <person name="Huang J."/>
        </authorList>
    </citation>
    <scope>NUCLEOTIDE SEQUENCE [LARGE SCALE GENOMIC DNA]</scope>
    <source>
        <strain evidence="1 2">JM2-8</strain>
    </source>
</reference>
<accession>A0ABT7F9B3</accession>
<sequence>MKQDKLGQMADVTHAVYLNEFQKVRGILEEESRLRQQLARVKDQSRQGREDMKEDVSMRSVGADLLWQAWLTRTQRQLNIELSQVMARKLTAMGRVRRAFGRQNAVAAMHETRKDETEKARRRKAFELLIQNSSIG</sequence>
<gene>
    <name evidence="1" type="ORF">QO034_01105</name>
</gene>
<evidence type="ECO:0000313" key="1">
    <source>
        <dbReference type="EMBL" id="MDK3071695.1"/>
    </source>
</evidence>
<dbReference type="EMBL" id="JASNJE010000001">
    <property type="protein sequence ID" value="MDK3071695.1"/>
    <property type="molecule type" value="Genomic_DNA"/>
</dbReference>
<evidence type="ECO:0000313" key="2">
    <source>
        <dbReference type="Proteomes" id="UP001227126"/>
    </source>
</evidence>
<dbReference type="RefSeq" id="WP_284483647.1">
    <property type="nucleotide sequence ID" value="NZ_JASNJE010000001.1"/>
</dbReference>
<proteinExistence type="predicted"/>
<organism evidence="1 2">
    <name type="scientific">Sedimentitalea xiamensis</name>
    <dbReference type="NCBI Taxonomy" id="3050037"/>
    <lineage>
        <taxon>Bacteria</taxon>
        <taxon>Pseudomonadati</taxon>
        <taxon>Pseudomonadota</taxon>
        <taxon>Alphaproteobacteria</taxon>
        <taxon>Rhodobacterales</taxon>
        <taxon>Paracoccaceae</taxon>
        <taxon>Sedimentitalea</taxon>
    </lineage>
</organism>
<evidence type="ECO:0008006" key="3">
    <source>
        <dbReference type="Google" id="ProtNLM"/>
    </source>
</evidence>
<keyword evidence="2" id="KW-1185">Reference proteome</keyword>
<comment type="caution">
    <text evidence="1">The sequence shown here is derived from an EMBL/GenBank/DDBJ whole genome shotgun (WGS) entry which is preliminary data.</text>
</comment>
<dbReference type="Proteomes" id="UP001227126">
    <property type="component" value="Unassembled WGS sequence"/>
</dbReference>